<dbReference type="SUPFAM" id="SSF53067">
    <property type="entry name" value="Actin-like ATPase domain"/>
    <property type="match status" value="2"/>
</dbReference>
<protein>
    <submittedName>
        <fullName evidence="4">Uncharacterized protein</fullName>
    </submittedName>
</protein>
<dbReference type="eggNOG" id="ENOG502Z80J">
    <property type="taxonomic scope" value="Bacteria"/>
</dbReference>
<evidence type="ECO:0000259" key="3">
    <source>
        <dbReference type="Pfam" id="PF21522"/>
    </source>
</evidence>
<evidence type="ECO:0000259" key="2">
    <source>
        <dbReference type="Pfam" id="PF17989"/>
    </source>
</evidence>
<keyword evidence="1" id="KW-1133">Transmembrane helix</keyword>
<dbReference type="CDD" id="cd10227">
    <property type="entry name" value="ASKHA_NBD_ParM-like"/>
    <property type="match status" value="1"/>
</dbReference>
<sequence length="307" mass="34768">MEKHIEVIGIDHGWSNMKTATQIFTTGVKEITTEPAFYDDVVELDGKYYKVGGKRLEVRDTKVENDNFYLLTLAAVAKELNRRGMKNADVLLSVGLPLTRFGAEKQDFIDYLSKKKEVAFRFEKERYAARIARVSVFPQCYAAVAEQLKTLPERVVVVDIGSWTIDIMPIQNGKPNEAECITSQQGLIRCMRTINEECNRQIGQELEENVIQQVMATGEAALPDKYMNIVRDCLRDFAQKVYNTLKEHGYNLYVIPIVFAGGGAAVMRLFGSHDSGNIRYIEDIKANAKGYEQLGRIFLAKHRNQIG</sequence>
<dbReference type="STRING" id="1235802.C823_05514"/>
<keyword evidence="1" id="KW-0472">Membrane</keyword>
<feature type="domain" description="Actin-like protein N-terminal" evidence="2">
    <location>
        <begin position="9"/>
        <end position="141"/>
    </location>
</feature>
<gene>
    <name evidence="4" type="ORF">C823_05514</name>
</gene>
<dbReference type="AlphaFoldDB" id="N1ZU42"/>
<evidence type="ECO:0000313" key="5">
    <source>
        <dbReference type="Proteomes" id="UP000012589"/>
    </source>
</evidence>
<evidence type="ECO:0000256" key="1">
    <source>
        <dbReference type="SAM" id="Phobius"/>
    </source>
</evidence>
<dbReference type="HOGENOM" id="CLU_072750_0_0_9"/>
<feature type="transmembrane region" description="Helical" evidence="1">
    <location>
        <begin position="250"/>
        <end position="270"/>
    </location>
</feature>
<accession>N1ZU42</accession>
<reference evidence="4 5" key="1">
    <citation type="journal article" date="2014" name="Genome Announc.">
        <title>Draft genome sequences of the altered schaedler flora, a defined bacterial community from gnotobiotic mice.</title>
        <authorList>
            <person name="Wannemuehler M.J."/>
            <person name="Overstreet A.M."/>
            <person name="Ward D.V."/>
            <person name="Phillips G.J."/>
        </authorList>
    </citation>
    <scope>NUCLEOTIDE SEQUENCE [LARGE SCALE GENOMIC DNA]</scope>
    <source>
        <strain evidence="4 5">ASF492</strain>
    </source>
</reference>
<dbReference type="Proteomes" id="UP000012589">
    <property type="component" value="Unassembled WGS sequence"/>
</dbReference>
<dbReference type="PATRIC" id="fig|1235802.3.peg.5816"/>
<name>N1ZU42_9FIRM</name>
<comment type="caution">
    <text evidence="4">The sequence shown here is derived from an EMBL/GenBank/DDBJ whole genome shotgun (WGS) entry which is preliminary data.</text>
</comment>
<dbReference type="OrthoDB" id="1883643at2"/>
<proteinExistence type="predicted"/>
<dbReference type="EMBL" id="AQFT01000163">
    <property type="protein sequence ID" value="EMZ19431.1"/>
    <property type="molecule type" value="Genomic_DNA"/>
</dbReference>
<organism evidence="4 5">
    <name type="scientific">Eubacterium plexicaudatum ASF492</name>
    <dbReference type="NCBI Taxonomy" id="1235802"/>
    <lineage>
        <taxon>Bacteria</taxon>
        <taxon>Bacillati</taxon>
        <taxon>Bacillota</taxon>
        <taxon>Clostridia</taxon>
        <taxon>Eubacteriales</taxon>
        <taxon>Eubacteriaceae</taxon>
        <taxon>Eubacterium</taxon>
    </lineage>
</organism>
<dbReference type="InterPro" id="IPR049067">
    <property type="entry name" value="MreB-like_C"/>
</dbReference>
<dbReference type="Pfam" id="PF17989">
    <property type="entry name" value="ALP_N"/>
    <property type="match status" value="1"/>
</dbReference>
<dbReference type="Pfam" id="PF21522">
    <property type="entry name" value="MreB-like_C"/>
    <property type="match status" value="1"/>
</dbReference>
<dbReference type="InterPro" id="IPR043129">
    <property type="entry name" value="ATPase_NBD"/>
</dbReference>
<keyword evidence="1" id="KW-0812">Transmembrane</keyword>
<evidence type="ECO:0000313" key="4">
    <source>
        <dbReference type="EMBL" id="EMZ19431.1"/>
    </source>
</evidence>
<dbReference type="InterPro" id="IPR040607">
    <property type="entry name" value="ALP_N"/>
</dbReference>
<dbReference type="Gene3D" id="3.30.420.40">
    <property type="match status" value="2"/>
</dbReference>
<feature type="domain" description="Actin homologue MreB-like C-terminal" evidence="3">
    <location>
        <begin position="157"/>
        <end position="268"/>
    </location>
</feature>
<keyword evidence="5" id="KW-1185">Reference proteome</keyword>